<proteinExistence type="predicted"/>
<accession>A0A3G3M6Z7</accession>
<name>A0A3G3M6Z7_9CAUD</name>
<evidence type="ECO:0000256" key="2">
    <source>
        <dbReference type="SAM" id="Phobius"/>
    </source>
</evidence>
<dbReference type="EMBL" id="MH920639">
    <property type="protein sequence ID" value="AYR01847.1"/>
    <property type="molecule type" value="Genomic_DNA"/>
</dbReference>
<dbReference type="RefSeq" id="YP_009816032.1">
    <property type="nucleotide sequence ID" value="NC_048102.1"/>
</dbReference>
<feature type="compositionally biased region" description="Basic and acidic residues" evidence="1">
    <location>
        <begin position="1"/>
        <end position="26"/>
    </location>
</feature>
<dbReference type="GeneID" id="55007266"/>
<keyword evidence="2" id="KW-1133">Transmembrane helix</keyword>
<evidence type="ECO:0000313" key="3">
    <source>
        <dbReference type="EMBL" id="AYR01847.1"/>
    </source>
</evidence>
<sequence>MDTPEKKPKTQKQETESDDKSKRSLEISRMIHPHDDEPDPTAYMGNYNFPQMLFAFCLGFCTMFVLAVDEIHKFKGCPFPDYFQNEVK</sequence>
<organism evidence="3 4">
    <name type="scientific">Synechococcus phage S-P4</name>
    <dbReference type="NCBI Taxonomy" id="2484640"/>
    <lineage>
        <taxon>Viruses</taxon>
        <taxon>Duplodnaviria</taxon>
        <taxon>Heunggongvirae</taxon>
        <taxon>Uroviricota</taxon>
        <taxon>Caudoviricetes</taxon>
        <taxon>Pantevenvirales</taxon>
        <taxon>Kyanoviridae</taxon>
        <taxon>Leucotheavirus</taxon>
        <taxon>Leucotheavirus sp4</taxon>
    </lineage>
</organism>
<keyword evidence="4" id="KW-1185">Reference proteome</keyword>
<evidence type="ECO:0000256" key="1">
    <source>
        <dbReference type="SAM" id="MobiDB-lite"/>
    </source>
</evidence>
<reference evidence="3 4" key="1">
    <citation type="submission" date="2018-09" db="EMBL/GenBank/DDBJ databases">
        <authorList>
            <person name="You S."/>
        </authorList>
    </citation>
    <scope>NUCLEOTIDE SEQUENCE [LARGE SCALE GENOMIC DNA]</scope>
</reference>
<feature type="region of interest" description="Disordered" evidence="1">
    <location>
        <begin position="1"/>
        <end position="39"/>
    </location>
</feature>
<dbReference type="Proteomes" id="UP000281181">
    <property type="component" value="Segment"/>
</dbReference>
<feature type="transmembrane region" description="Helical" evidence="2">
    <location>
        <begin position="49"/>
        <end position="68"/>
    </location>
</feature>
<evidence type="ECO:0000313" key="4">
    <source>
        <dbReference type="Proteomes" id="UP000281181"/>
    </source>
</evidence>
<protein>
    <submittedName>
        <fullName evidence="3">Uncharacterized protein</fullName>
    </submittedName>
</protein>
<keyword evidence="2" id="KW-0812">Transmembrane</keyword>
<keyword evidence="2" id="KW-0472">Membrane</keyword>
<dbReference type="KEGG" id="vg:55007266"/>